<sequence>MAAPTCPGRGGLMDLLNTMAARRVAGPGGCSPEDVAVPDDVIIQGHGPFEPTVLGEDGAPMQIDLPVHDLVEAPYHADSYEGLNTPKKDPISSTSSSWFVPYCKDERLKPAVGMLFDTLDEVEEFYKTYAHESGFSVRVGAQTKKSDVVENKRFVCSREGFSKRRAEPNKQKKHSESRCGCNARIYVKLNQENRCVVWMHYKFYLFGQHSRQRLPQISEKNLNGLNTWTSIYSGWIYSFYHLGKDIILACWTLLRIKTLLVGD</sequence>
<dbReference type="PANTHER" id="PTHR46328">
    <property type="entry name" value="FAR-RED IMPAIRED RESPONSIVE (FAR1) FAMILY PROTEIN-RELATED"/>
    <property type="match status" value="1"/>
</dbReference>
<name>A0A2T8I9C2_9POAL</name>
<proteinExistence type="predicted"/>
<organism evidence="2">
    <name type="scientific">Panicum hallii</name>
    <dbReference type="NCBI Taxonomy" id="206008"/>
    <lineage>
        <taxon>Eukaryota</taxon>
        <taxon>Viridiplantae</taxon>
        <taxon>Streptophyta</taxon>
        <taxon>Embryophyta</taxon>
        <taxon>Tracheophyta</taxon>
        <taxon>Spermatophyta</taxon>
        <taxon>Magnoliopsida</taxon>
        <taxon>Liliopsida</taxon>
        <taxon>Poales</taxon>
        <taxon>Poaceae</taxon>
        <taxon>PACMAD clade</taxon>
        <taxon>Panicoideae</taxon>
        <taxon>Panicodae</taxon>
        <taxon>Paniceae</taxon>
        <taxon>Panicinae</taxon>
        <taxon>Panicum</taxon>
        <taxon>Panicum sect. Panicum</taxon>
    </lineage>
</organism>
<accession>A0A2T8I9C2</accession>
<dbReference type="Gramene" id="PVH34289">
    <property type="protein sequence ID" value="PVH34289"/>
    <property type="gene ID" value="PAHAL_8G187200"/>
</dbReference>
<gene>
    <name evidence="2" type="ORF">PAHAL_8G187200</name>
</gene>
<reference evidence="2" key="1">
    <citation type="submission" date="2018-04" db="EMBL/GenBank/DDBJ databases">
        <title>WGS assembly of Panicum hallii.</title>
        <authorList>
            <person name="Lovell J."/>
            <person name="Jenkins J."/>
            <person name="Lowry D."/>
            <person name="Mamidi S."/>
            <person name="Sreedasyam A."/>
            <person name="Weng X."/>
            <person name="Barry K."/>
            <person name="Bonette J."/>
            <person name="Campitelli B."/>
            <person name="Daum C."/>
            <person name="Gordon S."/>
            <person name="Gould B."/>
            <person name="Lipzen A."/>
            <person name="Macqueen A."/>
            <person name="Palacio-Mejia J."/>
            <person name="Plott C."/>
            <person name="Shakirov E."/>
            <person name="Shu S."/>
            <person name="Yoshinaga Y."/>
            <person name="Zane M."/>
            <person name="Rokhsar D."/>
            <person name="Grimwood J."/>
            <person name="Schmutz J."/>
            <person name="Juenger T."/>
        </authorList>
    </citation>
    <scope>NUCLEOTIDE SEQUENCE [LARGE SCALE GENOMIC DNA]</scope>
    <source>
        <strain evidence="2">FIL2</strain>
    </source>
</reference>
<protein>
    <recommendedName>
        <fullName evidence="1">FAR1 domain-containing protein</fullName>
    </recommendedName>
</protein>
<dbReference type="Proteomes" id="UP000243499">
    <property type="component" value="Chromosome 8"/>
</dbReference>
<dbReference type="InterPro" id="IPR004330">
    <property type="entry name" value="FAR1_DNA_bnd_dom"/>
</dbReference>
<evidence type="ECO:0000259" key="1">
    <source>
        <dbReference type="Pfam" id="PF03101"/>
    </source>
</evidence>
<evidence type="ECO:0000313" key="2">
    <source>
        <dbReference type="EMBL" id="PVH34289.1"/>
    </source>
</evidence>
<feature type="domain" description="FAR1" evidence="1">
    <location>
        <begin position="124"/>
        <end position="197"/>
    </location>
</feature>
<dbReference type="EMBL" id="CM008053">
    <property type="protein sequence ID" value="PVH34289.1"/>
    <property type="molecule type" value="Genomic_DNA"/>
</dbReference>
<dbReference type="Pfam" id="PF03101">
    <property type="entry name" value="FAR1"/>
    <property type="match status" value="1"/>
</dbReference>
<dbReference type="PANTHER" id="PTHR46328:SF30">
    <property type="entry name" value="OS04G0641500 PROTEIN"/>
    <property type="match status" value="1"/>
</dbReference>
<dbReference type="AlphaFoldDB" id="A0A2T8I9C2"/>